<reference evidence="1 2" key="2">
    <citation type="journal article" date="2009" name="PLoS ONE">
        <title>An integrated genetic and cytogenetic map of the cucumber genome.</title>
        <authorList>
            <person name="Ren Y."/>
            <person name="Zhang Z."/>
            <person name="Liu J."/>
            <person name="Staub J.E."/>
            <person name="Han Y."/>
            <person name="Cheng Z."/>
            <person name="Li X."/>
            <person name="Lu J."/>
            <person name="Miao H."/>
            <person name="Kang H."/>
            <person name="Xie B."/>
            <person name="Gu X."/>
            <person name="Wang X."/>
            <person name="Du Y."/>
            <person name="Jin W."/>
            <person name="Huang S."/>
        </authorList>
    </citation>
    <scope>NUCLEOTIDE SEQUENCE [LARGE SCALE GENOMIC DNA]</scope>
    <source>
        <strain evidence="2">cv. 9930</strain>
    </source>
</reference>
<reference evidence="1 2" key="3">
    <citation type="journal article" date="2010" name="BMC Genomics">
        <title>Transcriptome sequencing and comparative analysis of cucumber flowers with different sex types.</title>
        <authorList>
            <person name="Guo S."/>
            <person name="Zheng Y."/>
            <person name="Joung J.G."/>
            <person name="Liu S."/>
            <person name="Zhang Z."/>
            <person name="Crasta O.R."/>
            <person name="Sobral B.W."/>
            <person name="Xu Y."/>
            <person name="Huang S."/>
            <person name="Fei Z."/>
        </authorList>
    </citation>
    <scope>NUCLEOTIDE SEQUENCE [LARGE SCALE GENOMIC DNA]</scope>
    <source>
        <strain evidence="2">cv. 9930</strain>
    </source>
</reference>
<reference evidence="1 2" key="4">
    <citation type="journal article" date="2011" name="BMC Genomics">
        <title>RNA-Seq improves annotation of protein-coding genes in the cucumber genome.</title>
        <authorList>
            <person name="Li Z."/>
            <person name="Zhang Z."/>
            <person name="Yan P."/>
            <person name="Huang S."/>
            <person name="Fei Z."/>
            <person name="Lin K."/>
        </authorList>
    </citation>
    <scope>NUCLEOTIDE SEQUENCE [LARGE SCALE GENOMIC DNA]</scope>
    <source>
        <strain evidence="2">cv. 9930</strain>
    </source>
</reference>
<sequence length="180" mass="19827">MAAMHISPFLPLPSRFCSFTRCFFNFHSTLSISPRLSLLTLRSSSAPPMETSTNVQPSDSVMIDNDNEDNKIKNILACSICHGPLTAAAGSGLPVESTNGYQLECGTCKKSFTGSESHLDLTITGGTDSGESMPAATEIFRTRLVSFLYERGWRPKEIPLPHEFILNRDLLAQLYLKSKH</sequence>
<keyword evidence="2" id="KW-1185">Reference proteome</keyword>
<protein>
    <submittedName>
        <fullName evidence="1">Uncharacterized protein</fullName>
    </submittedName>
</protein>
<gene>
    <name evidence="1" type="ORF">Csa_3G895840</name>
</gene>
<accession>A0A0A0LEX7</accession>
<dbReference type="EMBL" id="CM002924">
    <property type="protein sequence ID" value="KGN60338.1"/>
    <property type="molecule type" value="Genomic_DNA"/>
</dbReference>
<dbReference type="Gramene" id="KGN60338">
    <property type="protein sequence ID" value="KGN60338"/>
    <property type="gene ID" value="Csa_3G895840"/>
</dbReference>
<reference evidence="1 2" key="1">
    <citation type="journal article" date="2009" name="Nat. Genet.">
        <title>The genome of the cucumber, Cucumis sativus L.</title>
        <authorList>
            <person name="Huang S."/>
            <person name="Li R."/>
            <person name="Zhang Z."/>
            <person name="Li L."/>
            <person name="Gu X."/>
            <person name="Fan W."/>
            <person name="Lucas W.J."/>
            <person name="Wang X."/>
            <person name="Xie B."/>
            <person name="Ni P."/>
            <person name="Ren Y."/>
            <person name="Zhu H."/>
            <person name="Li J."/>
            <person name="Lin K."/>
            <person name="Jin W."/>
            <person name="Fei Z."/>
            <person name="Li G."/>
            <person name="Staub J."/>
            <person name="Kilian A."/>
            <person name="van der Vossen E.A."/>
            <person name="Wu Y."/>
            <person name="Guo J."/>
            <person name="He J."/>
            <person name="Jia Z."/>
            <person name="Ren Y."/>
            <person name="Tian G."/>
            <person name="Lu Y."/>
            <person name="Ruan J."/>
            <person name="Qian W."/>
            <person name="Wang M."/>
            <person name="Huang Q."/>
            <person name="Li B."/>
            <person name="Xuan Z."/>
            <person name="Cao J."/>
            <person name="Asan"/>
            <person name="Wu Z."/>
            <person name="Zhang J."/>
            <person name="Cai Q."/>
            <person name="Bai Y."/>
            <person name="Zhao B."/>
            <person name="Han Y."/>
            <person name="Li Y."/>
            <person name="Li X."/>
            <person name="Wang S."/>
            <person name="Shi Q."/>
            <person name="Liu S."/>
            <person name="Cho W.K."/>
            <person name="Kim J.Y."/>
            <person name="Xu Y."/>
            <person name="Heller-Uszynska K."/>
            <person name="Miao H."/>
            <person name="Cheng Z."/>
            <person name="Zhang S."/>
            <person name="Wu J."/>
            <person name="Yang Y."/>
            <person name="Kang H."/>
            <person name="Li M."/>
            <person name="Liang H."/>
            <person name="Ren X."/>
            <person name="Shi Z."/>
            <person name="Wen M."/>
            <person name="Jian M."/>
            <person name="Yang H."/>
            <person name="Zhang G."/>
            <person name="Yang Z."/>
            <person name="Chen R."/>
            <person name="Liu S."/>
            <person name="Li J."/>
            <person name="Ma L."/>
            <person name="Liu H."/>
            <person name="Zhou Y."/>
            <person name="Zhao J."/>
            <person name="Fang X."/>
            <person name="Li G."/>
            <person name="Fang L."/>
            <person name="Li Y."/>
            <person name="Liu D."/>
            <person name="Zheng H."/>
            <person name="Zhang Y."/>
            <person name="Qin N."/>
            <person name="Li Z."/>
            <person name="Yang G."/>
            <person name="Yang S."/>
            <person name="Bolund L."/>
            <person name="Kristiansen K."/>
            <person name="Zheng H."/>
            <person name="Li S."/>
            <person name="Zhang X."/>
            <person name="Yang H."/>
            <person name="Wang J."/>
            <person name="Sun R."/>
            <person name="Zhang B."/>
            <person name="Jiang S."/>
            <person name="Wang J."/>
            <person name="Du Y."/>
            <person name="Li S."/>
        </authorList>
    </citation>
    <scope>NUCLEOTIDE SEQUENCE [LARGE SCALE GENOMIC DNA]</scope>
    <source>
        <strain evidence="2">cv. 9930</strain>
    </source>
</reference>
<evidence type="ECO:0000313" key="1">
    <source>
        <dbReference type="EMBL" id="KGN60338.1"/>
    </source>
</evidence>
<organism evidence="1 2">
    <name type="scientific">Cucumis sativus</name>
    <name type="common">Cucumber</name>
    <dbReference type="NCBI Taxonomy" id="3659"/>
    <lineage>
        <taxon>Eukaryota</taxon>
        <taxon>Viridiplantae</taxon>
        <taxon>Streptophyta</taxon>
        <taxon>Embryophyta</taxon>
        <taxon>Tracheophyta</taxon>
        <taxon>Spermatophyta</taxon>
        <taxon>Magnoliopsida</taxon>
        <taxon>eudicotyledons</taxon>
        <taxon>Gunneridae</taxon>
        <taxon>Pentapetalae</taxon>
        <taxon>rosids</taxon>
        <taxon>fabids</taxon>
        <taxon>Cucurbitales</taxon>
        <taxon>Cucurbitaceae</taxon>
        <taxon>Benincaseae</taxon>
        <taxon>Cucumis</taxon>
    </lineage>
</organism>
<proteinExistence type="predicted"/>
<name>A0A0A0LEX7_CUCSA</name>
<dbReference type="AlphaFoldDB" id="A0A0A0LEX7"/>
<dbReference type="STRING" id="3659.A0A0A0LEX7"/>
<evidence type="ECO:0000313" key="2">
    <source>
        <dbReference type="Proteomes" id="UP000029981"/>
    </source>
</evidence>
<dbReference type="Proteomes" id="UP000029981">
    <property type="component" value="Chromosome 3"/>
</dbReference>